<dbReference type="EMBL" id="SIPC01000001">
    <property type="protein sequence ID" value="TAX74626.1"/>
    <property type="molecule type" value="Genomic_DNA"/>
</dbReference>
<reference evidence="1 2" key="1">
    <citation type="submission" date="2019-02" db="EMBL/GenBank/DDBJ databases">
        <title>The genomic architecture of introgression among sibling species of bacteria.</title>
        <authorList>
            <person name="Cavassim M.I.A."/>
            <person name="Moeskjaer S."/>
            <person name="Moslemi C."/>
            <person name="Fields B."/>
            <person name="Bachmann A."/>
            <person name="Vilhjalmsson B."/>
            <person name="Schierup M.H."/>
            <person name="Young J.P.W."/>
            <person name="Andersen S.U."/>
        </authorList>
    </citation>
    <scope>NUCLEOTIDE SEQUENCE [LARGE SCALE GENOMIC DNA]</scope>
    <source>
        <strain evidence="1 2">SM145A</strain>
    </source>
</reference>
<name>A0A4V2IJS0_RHILE</name>
<proteinExistence type="predicted"/>
<gene>
    <name evidence="1" type="ORF">ELI03_04480</name>
</gene>
<comment type="caution">
    <text evidence="1">The sequence shown here is derived from an EMBL/GenBank/DDBJ whole genome shotgun (WGS) entry which is preliminary data.</text>
</comment>
<evidence type="ECO:0000313" key="1">
    <source>
        <dbReference type="EMBL" id="TAX74626.1"/>
    </source>
</evidence>
<sequence length="78" mass="8990">MPDAPENEALFNITGHYVQELKTVLESEKIIEGSDYESSAFDEKRRNEGLHLLRFHKTGIAAQATQIWEKHKTARAHR</sequence>
<dbReference type="Proteomes" id="UP000293652">
    <property type="component" value="Unassembled WGS sequence"/>
</dbReference>
<organism evidence="1 2">
    <name type="scientific">Rhizobium leguminosarum</name>
    <dbReference type="NCBI Taxonomy" id="384"/>
    <lineage>
        <taxon>Bacteria</taxon>
        <taxon>Pseudomonadati</taxon>
        <taxon>Pseudomonadota</taxon>
        <taxon>Alphaproteobacteria</taxon>
        <taxon>Hyphomicrobiales</taxon>
        <taxon>Rhizobiaceae</taxon>
        <taxon>Rhizobium/Agrobacterium group</taxon>
        <taxon>Rhizobium</taxon>
    </lineage>
</organism>
<evidence type="ECO:0000313" key="2">
    <source>
        <dbReference type="Proteomes" id="UP000293652"/>
    </source>
</evidence>
<protein>
    <submittedName>
        <fullName evidence="1">Uncharacterized protein</fullName>
    </submittedName>
</protein>
<dbReference type="AlphaFoldDB" id="A0A4V2IJS0"/>
<accession>A0A4V2IJS0</accession>
<dbReference type="RefSeq" id="WP_130670265.1">
    <property type="nucleotide sequence ID" value="NZ_SIPB01000001.1"/>
</dbReference>